<dbReference type="InterPro" id="IPR054353">
    <property type="entry name" value="IstA-like_C"/>
</dbReference>
<dbReference type="PANTHER" id="PTHR35004">
    <property type="entry name" value="TRANSPOSASE RV3428C-RELATED"/>
    <property type="match status" value="1"/>
</dbReference>
<feature type="domain" description="Integrase catalytic" evidence="2">
    <location>
        <begin position="134"/>
        <end position="315"/>
    </location>
</feature>
<dbReference type="PANTHER" id="PTHR35004:SF8">
    <property type="entry name" value="TRANSPOSASE RV3428C-RELATED"/>
    <property type="match status" value="1"/>
</dbReference>
<proteinExistence type="predicted"/>
<comment type="caution">
    <text evidence="3">The sequence shown here is derived from an EMBL/GenBank/DDBJ whole genome shotgun (WGS) entry which is preliminary data.</text>
</comment>
<dbReference type="InterPro" id="IPR001584">
    <property type="entry name" value="Integrase_cat-core"/>
</dbReference>
<dbReference type="Pfam" id="PF22483">
    <property type="entry name" value="Mu-transpos_C_2"/>
    <property type="match status" value="1"/>
</dbReference>
<keyword evidence="4" id="KW-1185">Reference proteome</keyword>
<dbReference type="RefSeq" id="WP_203171104.1">
    <property type="nucleotide sequence ID" value="NZ_JAEVLS010000015.1"/>
</dbReference>
<dbReference type="NCBIfam" id="NF033546">
    <property type="entry name" value="transpos_IS21"/>
    <property type="match status" value="1"/>
</dbReference>
<dbReference type="InterPro" id="IPR017895">
    <property type="entry name" value="HTH_IS408/IS1162_type"/>
</dbReference>
<reference evidence="3 4" key="1">
    <citation type="journal article" date="2021" name="Int. J. Syst. Evol. Microbiol.">
        <title>Steroidobacter gossypii sp. nov., isolated from soil of cotton cropping field.</title>
        <authorList>
            <person name="Huang R."/>
            <person name="Yang S."/>
            <person name="Zhen C."/>
            <person name="Liu W."/>
        </authorList>
    </citation>
    <scope>NUCLEOTIDE SEQUENCE [LARGE SCALE GENOMIC DNA]</scope>
    <source>
        <strain evidence="3 4">S1-65</strain>
    </source>
</reference>
<evidence type="ECO:0000313" key="3">
    <source>
        <dbReference type="EMBL" id="MBM0108933.1"/>
    </source>
</evidence>
<gene>
    <name evidence="3" type="primary">istA</name>
    <name evidence="3" type="ORF">JM946_29765</name>
</gene>
<evidence type="ECO:0000313" key="4">
    <source>
        <dbReference type="Proteomes" id="UP000661077"/>
    </source>
</evidence>
<dbReference type="PROSITE" id="PS50532">
    <property type="entry name" value="HTH_IS408"/>
    <property type="match status" value="1"/>
</dbReference>
<evidence type="ECO:0000259" key="1">
    <source>
        <dbReference type="PROSITE" id="PS50532"/>
    </source>
</evidence>
<dbReference type="PROSITE" id="PS50994">
    <property type="entry name" value="INTEGRASE"/>
    <property type="match status" value="1"/>
</dbReference>
<protein>
    <submittedName>
        <fullName evidence="3">IS21 family transposase</fullName>
    </submittedName>
</protein>
<name>A0ABS1X6S8_9GAMM</name>
<evidence type="ECO:0000259" key="2">
    <source>
        <dbReference type="PROSITE" id="PS50994"/>
    </source>
</evidence>
<accession>A0ABS1X6S8</accession>
<sequence length="514" mass="58821">MRKIKDVLRLHLVGGVTSRRQLARTVGCGKSAISECLRRAAAVGLDRWETIAALDEPELERRLYPATAAPVARKPRPLPDWTKIREELARRDHQVTLSLLWTEYKAEHPDGYQYSQFVDLYRRFEKKLSVVLRQQHRAGEKVFVDFCDGIAMIDPNTGEHVPTQLFVGALGASSYTFAIATLSQELPVWLDCHVRMFEFLGGVSALTVPDNLRSGVSRPDRYEAEINPSYRELAQHYGTCVIPARIRKPRDKAKVEAAVLVAQRWILAALRHRTFYHLNELNAAIGELLDRLNDRVMRHVKQSRRALFERLDRPALKPLPSQPYEYAEWGQARVNIDYHLSVDDHFYSAPYTLTHETLWYRASHRTVELFHHGKRIGSHVRSFKKYGYTTEPSHRPASHRAHLEWTPSRLIQWGQSIGVNTAAAIEYVIRTKPHPEQGYRSALGILRLAKRFDPDRLERACEKALAIQAPSYKAIKTLLEQRMEAAPLRGAEPTTDDAAAHLGARNVRGRGYYH</sequence>
<dbReference type="Proteomes" id="UP000661077">
    <property type="component" value="Unassembled WGS sequence"/>
</dbReference>
<dbReference type="EMBL" id="JAEVLS010000015">
    <property type="protein sequence ID" value="MBM0108933.1"/>
    <property type="molecule type" value="Genomic_DNA"/>
</dbReference>
<organism evidence="3 4">
    <name type="scientific">Steroidobacter gossypii</name>
    <dbReference type="NCBI Taxonomy" id="2805490"/>
    <lineage>
        <taxon>Bacteria</taxon>
        <taxon>Pseudomonadati</taxon>
        <taxon>Pseudomonadota</taxon>
        <taxon>Gammaproteobacteria</taxon>
        <taxon>Steroidobacterales</taxon>
        <taxon>Steroidobacteraceae</taxon>
        <taxon>Steroidobacter</taxon>
    </lineage>
</organism>
<feature type="domain" description="HTH IS408-type" evidence="1">
    <location>
        <begin position="4"/>
        <end position="88"/>
    </location>
</feature>